<reference evidence="2 3" key="1">
    <citation type="submission" date="2016-12" db="EMBL/GenBank/DDBJ databases">
        <title>The new phylogeny of genus Mycobacterium.</title>
        <authorList>
            <person name="Tortoli E."/>
            <person name="Trovato A."/>
            <person name="Cirillo D.M."/>
        </authorList>
    </citation>
    <scope>NUCLEOTIDE SEQUENCE [LARGE SCALE GENOMIC DNA]</scope>
    <source>
        <strain evidence="2 3">DSM 44624</strain>
    </source>
</reference>
<geneLocation type="plasmid" evidence="1 4">
    <name>pJCM12687</name>
</geneLocation>
<dbReference type="AlphaFoldDB" id="A0A7I7WDN0"/>
<evidence type="ECO:0000313" key="4">
    <source>
        <dbReference type="Proteomes" id="UP000467379"/>
    </source>
</evidence>
<keyword evidence="4" id="KW-1185">Reference proteome</keyword>
<gene>
    <name evidence="2" type="ORF">BST20_27835</name>
    <name evidence="1" type="ORF">MBRA_52370</name>
</gene>
<proteinExistence type="predicted"/>
<reference evidence="1" key="3">
    <citation type="submission" date="2020-02" db="EMBL/GenBank/DDBJ databases">
        <authorList>
            <person name="Matsumoto Y."/>
            <person name="Motooka D."/>
            <person name="Nakamura S."/>
        </authorList>
    </citation>
    <scope>NUCLEOTIDE SEQUENCE</scope>
    <source>
        <strain evidence="1">JCM 12687</strain>
        <plasmid evidence="1">pJCM12687</plasmid>
    </source>
</reference>
<dbReference type="Proteomes" id="UP000192441">
    <property type="component" value="Unassembled WGS sequence"/>
</dbReference>
<keyword evidence="1" id="KW-0614">Plasmid</keyword>
<dbReference type="OrthoDB" id="4712280at2"/>
<evidence type="ECO:0000313" key="1">
    <source>
        <dbReference type="EMBL" id="BBZ15042.1"/>
    </source>
</evidence>
<accession>A0A7I7WDN0</accession>
<evidence type="ECO:0000313" key="3">
    <source>
        <dbReference type="Proteomes" id="UP000192441"/>
    </source>
</evidence>
<protein>
    <submittedName>
        <fullName evidence="2">Uncharacterized protein</fullName>
    </submittedName>
</protein>
<organism evidence="2 3">
    <name type="scientific">Mycobacterium branderi</name>
    <dbReference type="NCBI Taxonomy" id="43348"/>
    <lineage>
        <taxon>Bacteria</taxon>
        <taxon>Bacillati</taxon>
        <taxon>Actinomycetota</taxon>
        <taxon>Actinomycetes</taxon>
        <taxon>Mycobacteriales</taxon>
        <taxon>Mycobacteriaceae</taxon>
        <taxon>Mycobacterium</taxon>
    </lineage>
</organism>
<dbReference type="Proteomes" id="UP000467379">
    <property type="component" value="Plasmid pJCM12687"/>
</dbReference>
<evidence type="ECO:0000313" key="2">
    <source>
        <dbReference type="EMBL" id="ORA29866.1"/>
    </source>
</evidence>
<reference evidence="1 4" key="2">
    <citation type="journal article" date="2019" name="Emerg. Microbes Infect.">
        <title>Comprehensive subspecies identification of 175 nontuberculous mycobacteria species based on 7547 genomic profiles.</title>
        <authorList>
            <person name="Matsumoto Y."/>
            <person name="Kinjo T."/>
            <person name="Motooka D."/>
            <person name="Nabeya D."/>
            <person name="Jung N."/>
            <person name="Uechi K."/>
            <person name="Horii T."/>
            <person name="Iida T."/>
            <person name="Fujita J."/>
            <person name="Nakamura S."/>
        </authorList>
    </citation>
    <scope>NUCLEOTIDE SEQUENCE [LARGE SCALE GENOMIC DNA]</scope>
    <source>
        <strain evidence="1 4">JCM 12687</strain>
        <plasmid evidence="1">pJCM12687</plasmid>
    </source>
</reference>
<dbReference type="EMBL" id="MVHM01000034">
    <property type="protein sequence ID" value="ORA29866.1"/>
    <property type="molecule type" value="Genomic_DNA"/>
</dbReference>
<name>A0A7I7WDN0_9MYCO</name>
<sequence>MPWYPGSEGFVTRFWDARQWQIGLTSDYLVIEGKWIALNDIAGVSYWHRTTLHFPTATMLDKGPSYVYRGFTVTDFRGYTATLEFNNKLLRDVPENEIAWRGLVDISRRTIEPRISQRIFASIRAGAEYSVKDGRCFVTLSPSGFTGRTFRTTTYPWSDFYHVEVNPFQGVNVSTNHGQARIWAQSGEKRKTRLVTGLDTRVPNAVVLASLMPMCAAAFATRIY</sequence>
<dbReference type="EMBL" id="AP022607">
    <property type="protein sequence ID" value="BBZ15042.1"/>
    <property type="molecule type" value="Genomic_DNA"/>
</dbReference>